<name>A0A934RBY8_9BACT</name>
<dbReference type="GO" id="GO:0015648">
    <property type="term" value="F:lipid-linked peptidoglycan transporter activity"/>
    <property type="evidence" value="ECO:0007669"/>
    <property type="project" value="TreeGrafter"/>
</dbReference>
<dbReference type="Proteomes" id="UP000658278">
    <property type="component" value="Unassembled WGS sequence"/>
</dbReference>
<dbReference type="GO" id="GO:0051301">
    <property type="term" value="P:cell division"/>
    <property type="evidence" value="ECO:0007669"/>
    <property type="project" value="InterPro"/>
</dbReference>
<comment type="caution">
    <text evidence="7">The sequence shown here is derived from an EMBL/GenBank/DDBJ whole genome shotgun (WGS) entry which is preliminary data.</text>
</comment>
<sequence>MKVALISIVPEDSVLRWPVDLVERSASMTPFLQKLLRINWWLVAPMYGLLVFGVFAIESAARHLPGGGESFASAQKRWILIGSAVFVATSLIDYRWFRWLGIPMYAVGVGLCAAIMNSDSEVHQFTIGGLSFQPAQLAIASGILMLSWLLQDLPRLGSKIPKVGWLLKEPVVKIGIIGLLAGIPFLVVVKMGDMGSALVWIPVALVALIVSGVPFRYLTCMASVGLAVLPLLYFVVLPKASERGMARIELFLDMLQDKQVDVSGDAWAPYNIAIAVGHAGWSGTGWMSTADQGSMHDRRLIPFHTAHNDFIFPVIAEEQGFRGGMLLIAGFALLLVVCLFIATAARDPMGRLLVCGVVALFFAHIFENIGMCIQLMPITGIPLPLISYSGTFAVMCMFLLGLVQSVWIHRKPIRAYEPVAKEETQDPGLILSNEIR</sequence>
<feature type="transmembrane region" description="Helical" evidence="6">
    <location>
        <begin position="130"/>
        <end position="150"/>
    </location>
</feature>
<dbReference type="InterPro" id="IPR001182">
    <property type="entry name" value="FtsW/RodA"/>
</dbReference>
<reference evidence="7" key="1">
    <citation type="submission" date="2021-01" db="EMBL/GenBank/DDBJ databases">
        <title>Modified the classification status of verrucomicrobia.</title>
        <authorList>
            <person name="Feng X."/>
        </authorList>
    </citation>
    <scope>NUCLEOTIDE SEQUENCE</scope>
    <source>
        <strain evidence="7">KCTC 22201</strain>
    </source>
</reference>
<feature type="transmembrane region" description="Helical" evidence="6">
    <location>
        <begin position="38"/>
        <end position="57"/>
    </location>
</feature>
<proteinExistence type="predicted"/>
<feature type="transmembrane region" description="Helical" evidence="6">
    <location>
        <begin position="221"/>
        <end position="237"/>
    </location>
</feature>
<dbReference type="PANTHER" id="PTHR30474">
    <property type="entry name" value="CELL CYCLE PROTEIN"/>
    <property type="match status" value="1"/>
</dbReference>
<keyword evidence="3" id="KW-0133">Cell shape</keyword>
<dbReference type="GO" id="GO:0005886">
    <property type="term" value="C:plasma membrane"/>
    <property type="evidence" value="ECO:0007669"/>
    <property type="project" value="TreeGrafter"/>
</dbReference>
<dbReference type="PANTHER" id="PTHR30474:SF1">
    <property type="entry name" value="PEPTIDOGLYCAN GLYCOSYLTRANSFERASE MRDB"/>
    <property type="match status" value="1"/>
</dbReference>
<feature type="transmembrane region" description="Helical" evidence="6">
    <location>
        <begin position="196"/>
        <end position="215"/>
    </location>
</feature>
<evidence type="ECO:0000313" key="8">
    <source>
        <dbReference type="Proteomes" id="UP000658278"/>
    </source>
</evidence>
<dbReference type="GO" id="GO:0032153">
    <property type="term" value="C:cell division site"/>
    <property type="evidence" value="ECO:0007669"/>
    <property type="project" value="TreeGrafter"/>
</dbReference>
<organism evidence="7 8">
    <name type="scientific">Haloferula rosea</name>
    <dbReference type="NCBI Taxonomy" id="490093"/>
    <lineage>
        <taxon>Bacteria</taxon>
        <taxon>Pseudomonadati</taxon>
        <taxon>Verrucomicrobiota</taxon>
        <taxon>Verrucomicrobiia</taxon>
        <taxon>Verrucomicrobiales</taxon>
        <taxon>Verrucomicrobiaceae</taxon>
        <taxon>Haloferula</taxon>
    </lineage>
</organism>
<evidence type="ECO:0000313" key="7">
    <source>
        <dbReference type="EMBL" id="MBK1826181.1"/>
    </source>
</evidence>
<keyword evidence="4 6" id="KW-1133">Transmembrane helix</keyword>
<keyword evidence="8" id="KW-1185">Reference proteome</keyword>
<dbReference type="AlphaFoldDB" id="A0A934RBY8"/>
<dbReference type="Pfam" id="PF01098">
    <property type="entry name" value="FTSW_RODA_SPOVE"/>
    <property type="match status" value="1"/>
</dbReference>
<feature type="transmembrane region" description="Helical" evidence="6">
    <location>
        <begin position="385"/>
        <end position="408"/>
    </location>
</feature>
<evidence type="ECO:0000256" key="1">
    <source>
        <dbReference type="ARBA" id="ARBA00004141"/>
    </source>
</evidence>
<keyword evidence="5 6" id="KW-0472">Membrane</keyword>
<gene>
    <name evidence="7" type="ORF">JIN81_04065</name>
</gene>
<keyword evidence="2 6" id="KW-0812">Transmembrane</keyword>
<dbReference type="EMBL" id="JAENII010000002">
    <property type="protein sequence ID" value="MBK1826181.1"/>
    <property type="molecule type" value="Genomic_DNA"/>
</dbReference>
<evidence type="ECO:0000256" key="5">
    <source>
        <dbReference type="ARBA" id="ARBA00023136"/>
    </source>
</evidence>
<evidence type="ECO:0000256" key="3">
    <source>
        <dbReference type="ARBA" id="ARBA00022960"/>
    </source>
</evidence>
<evidence type="ECO:0000256" key="6">
    <source>
        <dbReference type="SAM" id="Phobius"/>
    </source>
</evidence>
<protein>
    <submittedName>
        <fullName evidence="7">FtsW/RodA/SpoVE family cell cycle protein</fullName>
    </submittedName>
</protein>
<feature type="transmembrane region" description="Helical" evidence="6">
    <location>
        <begin position="102"/>
        <end position="118"/>
    </location>
</feature>
<feature type="transmembrane region" description="Helical" evidence="6">
    <location>
        <begin position="170"/>
        <end position="189"/>
    </location>
</feature>
<accession>A0A934RBY8</accession>
<evidence type="ECO:0000256" key="4">
    <source>
        <dbReference type="ARBA" id="ARBA00022989"/>
    </source>
</evidence>
<feature type="transmembrane region" description="Helical" evidence="6">
    <location>
        <begin position="325"/>
        <end position="345"/>
    </location>
</feature>
<comment type="subcellular location">
    <subcellularLocation>
        <location evidence="1">Membrane</location>
        <topology evidence="1">Multi-pass membrane protein</topology>
    </subcellularLocation>
</comment>
<evidence type="ECO:0000256" key="2">
    <source>
        <dbReference type="ARBA" id="ARBA00022692"/>
    </source>
</evidence>
<feature type="transmembrane region" description="Helical" evidence="6">
    <location>
        <begin position="351"/>
        <end position="373"/>
    </location>
</feature>
<dbReference type="GO" id="GO:0008360">
    <property type="term" value="P:regulation of cell shape"/>
    <property type="evidence" value="ECO:0007669"/>
    <property type="project" value="UniProtKB-KW"/>
</dbReference>